<name>A0A0P1BG75_9BASI</name>
<dbReference type="Gene3D" id="3.30.70.270">
    <property type="match status" value="1"/>
</dbReference>
<dbReference type="Pfam" id="PF00817">
    <property type="entry name" value="IMS"/>
    <property type="match status" value="1"/>
</dbReference>
<evidence type="ECO:0000313" key="10">
    <source>
        <dbReference type="Proteomes" id="UP000054845"/>
    </source>
</evidence>
<dbReference type="Gene3D" id="3.30.1490.100">
    <property type="entry name" value="DNA polymerase, Y-family, little finger domain"/>
    <property type="match status" value="1"/>
</dbReference>
<dbReference type="InterPro" id="IPR036775">
    <property type="entry name" value="DNA_pol_Y-fam_lit_finger_sf"/>
</dbReference>
<dbReference type="PANTHER" id="PTHR45873">
    <property type="entry name" value="DNA POLYMERASE ETA"/>
    <property type="match status" value="1"/>
</dbReference>
<dbReference type="GO" id="GO:0005657">
    <property type="term" value="C:replication fork"/>
    <property type="evidence" value="ECO:0007669"/>
    <property type="project" value="TreeGrafter"/>
</dbReference>
<sequence length="580" mass="63315">MQAASTAVEEQDPVAASAPGCAPHTYAPSATLARATYRHLLSSSSLVPSNPLRVIAHCDVDAAYAAFEGRRLGLDPHAVPLAVQQWTGLIAVSYAARRAGVTRFMNIEEAKQKCPDLRLVHVCTYAAKQKCPDLRLVHVSTYAPGSPVAGYNADPDPSTHKVSLDPYRQESLKLLQIFKQGLPLGAVEKASIDESYFDLTIEVRRAILQAHPHLSKPPLMSDYANPLDAPLPLPVPNILAWGGERGELVPVKRVSCPVGDDMSIQAVSMTSEERQCNWTDVALWFGAGIMSDVRTRVRETLGYTTSAGIASNKTLAKLCSSMHKPNMQTTMLPAAVPGFLQDLPFQKIRFLGGQLGSAMAEEWGNSTVGGLWHIGKDEMRARFGEESDWVWNVLRGIDHAPILDRISTKSMLAAKAVRPPIRKVEEAYHWLEILSTELGVRLNAARQESEGLWPKTLTVRWLVAGGRPQSRQARFPYSKEFVGAPILGGAKGLVSASEAVNPESEKEKATDDRISQVQYSAGSAYIFGRAKELWREAMGERLARAGPATGVQADNSKPIINISLQFSGLEKLETRAREGR</sequence>
<dbReference type="GO" id="GO:0035861">
    <property type="term" value="C:site of double-strand break"/>
    <property type="evidence" value="ECO:0007669"/>
    <property type="project" value="TreeGrafter"/>
</dbReference>
<comment type="subcellular location">
    <subcellularLocation>
        <location evidence="1">Nucleus</location>
    </subcellularLocation>
</comment>
<dbReference type="GO" id="GO:0003684">
    <property type="term" value="F:damaged DNA binding"/>
    <property type="evidence" value="ECO:0007669"/>
    <property type="project" value="InterPro"/>
</dbReference>
<dbReference type="InterPro" id="IPR043128">
    <property type="entry name" value="Rev_trsase/Diguanyl_cyclase"/>
</dbReference>
<dbReference type="GO" id="GO:0046872">
    <property type="term" value="F:metal ion binding"/>
    <property type="evidence" value="ECO:0007669"/>
    <property type="project" value="UniProtKB-KW"/>
</dbReference>
<evidence type="ECO:0000256" key="1">
    <source>
        <dbReference type="ARBA" id="ARBA00004123"/>
    </source>
</evidence>
<reference evidence="10" key="1">
    <citation type="submission" date="2014-09" db="EMBL/GenBank/DDBJ databases">
        <authorList>
            <person name="Sharma Rahul"/>
            <person name="Thines Marco"/>
        </authorList>
    </citation>
    <scope>NUCLEOTIDE SEQUENCE [LARGE SCALE GENOMIC DNA]</scope>
</reference>
<dbReference type="SUPFAM" id="SSF56672">
    <property type="entry name" value="DNA/RNA polymerases"/>
    <property type="match status" value="1"/>
</dbReference>
<keyword evidence="2" id="KW-0808">Transferase</keyword>
<dbReference type="AlphaFoldDB" id="A0A0P1BG75"/>
<dbReference type="EMBL" id="CCYA01000248">
    <property type="protein sequence ID" value="CEH14729.1"/>
    <property type="molecule type" value="Genomic_DNA"/>
</dbReference>
<dbReference type="GO" id="GO:0005634">
    <property type="term" value="C:nucleus"/>
    <property type="evidence" value="ECO:0007669"/>
    <property type="project" value="UniProtKB-SubCell"/>
</dbReference>
<proteinExistence type="predicted"/>
<keyword evidence="5" id="KW-0234">DNA repair</keyword>
<dbReference type="SUPFAM" id="SSF100879">
    <property type="entry name" value="Lesion bypass DNA polymerase (Y-family), little finger domain"/>
    <property type="match status" value="1"/>
</dbReference>
<evidence type="ECO:0000256" key="5">
    <source>
        <dbReference type="ARBA" id="ARBA00023204"/>
    </source>
</evidence>
<dbReference type="GO" id="GO:0003887">
    <property type="term" value="F:DNA-directed DNA polymerase activity"/>
    <property type="evidence" value="ECO:0007669"/>
    <property type="project" value="TreeGrafter"/>
</dbReference>
<dbReference type="GO" id="GO:0042276">
    <property type="term" value="P:error-prone translesion synthesis"/>
    <property type="evidence" value="ECO:0007669"/>
    <property type="project" value="TreeGrafter"/>
</dbReference>
<dbReference type="STRING" id="401625.A0A0P1BG75"/>
<keyword evidence="6" id="KW-0539">Nucleus</keyword>
<evidence type="ECO:0000313" key="9">
    <source>
        <dbReference type="EMBL" id="CEH14729.1"/>
    </source>
</evidence>
<accession>A0A0P1BG75</accession>
<dbReference type="GO" id="GO:0070987">
    <property type="term" value="P:error-free translesion synthesis"/>
    <property type="evidence" value="ECO:0007669"/>
    <property type="project" value="UniProtKB-ARBA"/>
</dbReference>
<dbReference type="PROSITE" id="PS50173">
    <property type="entry name" value="UMUC"/>
    <property type="match status" value="1"/>
</dbReference>
<dbReference type="GO" id="GO:0009314">
    <property type="term" value="P:response to radiation"/>
    <property type="evidence" value="ECO:0007669"/>
    <property type="project" value="TreeGrafter"/>
</dbReference>
<feature type="region of interest" description="Disordered" evidence="7">
    <location>
        <begin position="1"/>
        <end position="20"/>
    </location>
</feature>
<evidence type="ECO:0000256" key="4">
    <source>
        <dbReference type="ARBA" id="ARBA00022763"/>
    </source>
</evidence>
<protein>
    <submittedName>
        <fullName evidence="9">DNA polymerase iota/DNA damage inducible protein</fullName>
    </submittedName>
</protein>
<dbReference type="Gene3D" id="1.10.150.20">
    <property type="entry name" value="5' to 3' exonuclease, C-terminal subdomain"/>
    <property type="match status" value="1"/>
</dbReference>
<dbReference type="GO" id="GO:0006281">
    <property type="term" value="P:DNA repair"/>
    <property type="evidence" value="ECO:0007669"/>
    <property type="project" value="UniProtKB-KW"/>
</dbReference>
<evidence type="ECO:0000256" key="7">
    <source>
        <dbReference type="SAM" id="MobiDB-lite"/>
    </source>
</evidence>
<feature type="domain" description="UmuC" evidence="8">
    <location>
        <begin position="55"/>
        <end position="352"/>
    </location>
</feature>
<keyword evidence="10" id="KW-1185">Reference proteome</keyword>
<dbReference type="Gene3D" id="3.40.1170.60">
    <property type="match status" value="1"/>
</dbReference>
<dbReference type="InterPro" id="IPR001126">
    <property type="entry name" value="UmuC"/>
</dbReference>
<dbReference type="InterPro" id="IPR043502">
    <property type="entry name" value="DNA/RNA_pol_sf"/>
</dbReference>
<organism evidence="9 10">
    <name type="scientific">Ceraceosorus bombacis</name>
    <dbReference type="NCBI Taxonomy" id="401625"/>
    <lineage>
        <taxon>Eukaryota</taxon>
        <taxon>Fungi</taxon>
        <taxon>Dikarya</taxon>
        <taxon>Basidiomycota</taxon>
        <taxon>Ustilaginomycotina</taxon>
        <taxon>Exobasidiomycetes</taxon>
        <taxon>Ceraceosorales</taxon>
        <taxon>Ceraceosoraceae</taxon>
        <taxon>Ceraceosorus</taxon>
    </lineage>
</organism>
<dbReference type="Pfam" id="PF21704">
    <property type="entry name" value="POLH-Rev1_HhH"/>
    <property type="match status" value="1"/>
</dbReference>
<evidence type="ECO:0000256" key="6">
    <source>
        <dbReference type="ARBA" id="ARBA00023242"/>
    </source>
</evidence>
<evidence type="ECO:0000259" key="8">
    <source>
        <dbReference type="PROSITE" id="PS50173"/>
    </source>
</evidence>
<evidence type="ECO:0000256" key="3">
    <source>
        <dbReference type="ARBA" id="ARBA00022723"/>
    </source>
</evidence>
<dbReference type="InterPro" id="IPR052230">
    <property type="entry name" value="DNA_polymerase_eta"/>
</dbReference>
<dbReference type="FunFam" id="1.10.150.20:FF:000014">
    <property type="entry name" value="Polymerase (DNA directed), eta"/>
    <property type="match status" value="1"/>
</dbReference>
<dbReference type="Proteomes" id="UP000054845">
    <property type="component" value="Unassembled WGS sequence"/>
</dbReference>
<keyword evidence="4" id="KW-0227">DNA damage</keyword>
<dbReference type="PANTHER" id="PTHR45873:SF1">
    <property type="entry name" value="DNA POLYMERASE ETA"/>
    <property type="match status" value="1"/>
</dbReference>
<keyword evidence="3" id="KW-0479">Metal-binding</keyword>
<dbReference type="OrthoDB" id="5723at2759"/>
<evidence type="ECO:0000256" key="2">
    <source>
        <dbReference type="ARBA" id="ARBA00022679"/>
    </source>
</evidence>